<comment type="caution">
    <text evidence="1">The sequence shown here is derived from an EMBL/GenBank/DDBJ whole genome shotgun (WGS) entry which is preliminary data.</text>
</comment>
<dbReference type="EMBL" id="BAAAZE010000008">
    <property type="protein sequence ID" value="GAA4022180.1"/>
    <property type="molecule type" value="Genomic_DNA"/>
</dbReference>
<gene>
    <name evidence="1" type="ORF">GCM10022212_19130</name>
</gene>
<reference evidence="2" key="1">
    <citation type="journal article" date="2019" name="Int. J. Syst. Evol. Microbiol.">
        <title>The Global Catalogue of Microorganisms (GCM) 10K type strain sequencing project: providing services to taxonomists for standard genome sequencing and annotation.</title>
        <authorList>
            <consortium name="The Broad Institute Genomics Platform"/>
            <consortium name="The Broad Institute Genome Sequencing Center for Infectious Disease"/>
            <person name="Wu L."/>
            <person name="Ma J."/>
        </authorList>
    </citation>
    <scope>NUCLEOTIDE SEQUENCE [LARGE SCALE GENOMIC DNA]</scope>
    <source>
        <strain evidence="2">JCM 16673</strain>
    </source>
</reference>
<dbReference type="Proteomes" id="UP001501353">
    <property type="component" value="Unassembled WGS sequence"/>
</dbReference>
<name>A0ABP7T7G7_9BURK</name>
<sequence>MPSIREAHTVCVKSDGLCQAVATRALRFADSARKKFGKRHAVCVAVQAPDYQPDRGVSLTSLLQKVGTHAEAALM</sequence>
<evidence type="ECO:0000313" key="2">
    <source>
        <dbReference type="Proteomes" id="UP001501353"/>
    </source>
</evidence>
<organism evidence="1 2">
    <name type="scientific">Actimicrobium antarcticum</name>
    <dbReference type="NCBI Taxonomy" id="1051899"/>
    <lineage>
        <taxon>Bacteria</taxon>
        <taxon>Pseudomonadati</taxon>
        <taxon>Pseudomonadota</taxon>
        <taxon>Betaproteobacteria</taxon>
        <taxon>Burkholderiales</taxon>
        <taxon>Oxalobacteraceae</taxon>
        <taxon>Actimicrobium</taxon>
    </lineage>
</organism>
<keyword evidence="2" id="KW-1185">Reference proteome</keyword>
<protein>
    <submittedName>
        <fullName evidence="1">Uncharacterized protein</fullName>
    </submittedName>
</protein>
<evidence type="ECO:0000313" key="1">
    <source>
        <dbReference type="EMBL" id="GAA4022180.1"/>
    </source>
</evidence>
<proteinExistence type="predicted"/>
<accession>A0ABP7T7G7</accession>